<dbReference type="Proteomes" id="UP000240883">
    <property type="component" value="Unassembled WGS sequence"/>
</dbReference>
<evidence type="ECO:0000313" key="2">
    <source>
        <dbReference type="Proteomes" id="UP000240883"/>
    </source>
</evidence>
<keyword evidence="2" id="KW-1185">Reference proteome</keyword>
<sequence>MLAPRRRPLPLLVAATLVLLFFFYHKDPDRIYTRWSASMEAQQHKLPANRTLGFGAVVVVSKEASTRRHALLQAANVTDIDLTIPKQPEWTEGDVQNFRNGQDKNVQRGSILAWMGHHNALRWFLDSGLETALILEDDVDWDVRLRSLAVPLAASAARSLLPPKRSFSPFAQTDSNHTQYWGDHGSWDLLYLGHCGDYFNEVTYDGLVPTDKPFNLSDIPHAVYMDGSVPVRSELHPFTQSLFTALRIPAHSRAFHRSKFPLCSFGYAVTRPAAERLLTDLAPPKLRAKGPRAFDVALLHACTKGIKTPSPTPWWNPNPHPDPKLRHKYASRGLRCWTVNPELFHHMPGESQIAEIGQEAGEYHGIPPVDLAGQTQVLVRNETTNIECGFWNGKFAFEDGDMERLQFLQEEVGRKGRCLRED</sequence>
<protein>
    <recommendedName>
        <fullName evidence="3">Glycosyltransferase family 25 protein</fullName>
    </recommendedName>
</protein>
<name>A0A2T2NM77_CORCC</name>
<organism evidence="1 2">
    <name type="scientific">Corynespora cassiicola Philippines</name>
    <dbReference type="NCBI Taxonomy" id="1448308"/>
    <lineage>
        <taxon>Eukaryota</taxon>
        <taxon>Fungi</taxon>
        <taxon>Dikarya</taxon>
        <taxon>Ascomycota</taxon>
        <taxon>Pezizomycotina</taxon>
        <taxon>Dothideomycetes</taxon>
        <taxon>Pleosporomycetidae</taxon>
        <taxon>Pleosporales</taxon>
        <taxon>Corynesporascaceae</taxon>
        <taxon>Corynespora</taxon>
    </lineage>
</organism>
<reference evidence="1 2" key="1">
    <citation type="journal article" date="2018" name="Front. Microbiol.">
        <title>Genome-Wide Analysis of Corynespora cassiicola Leaf Fall Disease Putative Effectors.</title>
        <authorList>
            <person name="Lopez D."/>
            <person name="Ribeiro S."/>
            <person name="Label P."/>
            <person name="Fumanal B."/>
            <person name="Venisse J.S."/>
            <person name="Kohler A."/>
            <person name="de Oliveira R.R."/>
            <person name="Labutti K."/>
            <person name="Lipzen A."/>
            <person name="Lail K."/>
            <person name="Bauer D."/>
            <person name="Ohm R.A."/>
            <person name="Barry K.W."/>
            <person name="Spatafora J."/>
            <person name="Grigoriev I.V."/>
            <person name="Martin F.M."/>
            <person name="Pujade-Renaud V."/>
        </authorList>
    </citation>
    <scope>NUCLEOTIDE SEQUENCE [LARGE SCALE GENOMIC DNA]</scope>
    <source>
        <strain evidence="1 2">Philippines</strain>
    </source>
</reference>
<gene>
    <name evidence="1" type="ORF">BS50DRAFT_574936</name>
</gene>
<dbReference type="AlphaFoldDB" id="A0A2T2NM77"/>
<accession>A0A2T2NM77</accession>
<proteinExistence type="predicted"/>
<dbReference type="EMBL" id="KZ678136">
    <property type="protein sequence ID" value="PSN66534.1"/>
    <property type="molecule type" value="Genomic_DNA"/>
</dbReference>
<evidence type="ECO:0000313" key="1">
    <source>
        <dbReference type="EMBL" id="PSN66534.1"/>
    </source>
</evidence>
<evidence type="ECO:0008006" key="3">
    <source>
        <dbReference type="Google" id="ProtNLM"/>
    </source>
</evidence>
<dbReference type="OrthoDB" id="47375at2759"/>